<keyword evidence="4" id="KW-0378">Hydrolase</keyword>
<reference evidence="11" key="1">
    <citation type="submission" date="2022-11" db="UniProtKB">
        <authorList>
            <consortium name="WormBaseParasite"/>
        </authorList>
    </citation>
    <scope>IDENTIFICATION</scope>
</reference>
<name>A0A914CCP4_9BILA</name>
<dbReference type="InterPro" id="IPR049730">
    <property type="entry name" value="SNF2/RAD54-like_C"/>
</dbReference>
<dbReference type="Gene3D" id="3.40.50.10810">
    <property type="entry name" value="Tandem AAA-ATPase domain"/>
    <property type="match status" value="1"/>
</dbReference>
<dbReference type="GO" id="GO:0004386">
    <property type="term" value="F:helicase activity"/>
    <property type="evidence" value="ECO:0007669"/>
    <property type="project" value="UniProtKB-KW"/>
</dbReference>
<dbReference type="SMART" id="SM00490">
    <property type="entry name" value="HELICc"/>
    <property type="match status" value="1"/>
</dbReference>
<evidence type="ECO:0000256" key="5">
    <source>
        <dbReference type="ARBA" id="ARBA00022806"/>
    </source>
</evidence>
<keyword evidence="3" id="KW-0547">Nucleotide-binding</keyword>
<evidence type="ECO:0000256" key="2">
    <source>
        <dbReference type="ARBA" id="ARBA00007025"/>
    </source>
</evidence>
<evidence type="ECO:0000256" key="4">
    <source>
        <dbReference type="ARBA" id="ARBA00022801"/>
    </source>
</evidence>
<dbReference type="GO" id="GO:0016887">
    <property type="term" value="F:ATP hydrolysis activity"/>
    <property type="evidence" value="ECO:0007669"/>
    <property type="project" value="InterPro"/>
</dbReference>
<keyword evidence="6" id="KW-0067">ATP-binding</keyword>
<keyword evidence="10" id="KW-1185">Reference proteome</keyword>
<evidence type="ECO:0000313" key="10">
    <source>
        <dbReference type="Proteomes" id="UP000887540"/>
    </source>
</evidence>
<evidence type="ECO:0000256" key="7">
    <source>
        <dbReference type="ARBA" id="ARBA00023125"/>
    </source>
</evidence>
<dbReference type="PROSITE" id="PS51194">
    <property type="entry name" value="HELICASE_CTER"/>
    <property type="match status" value="1"/>
</dbReference>
<dbReference type="Pfam" id="PF00271">
    <property type="entry name" value="Helicase_C"/>
    <property type="match status" value="1"/>
</dbReference>
<keyword evidence="7" id="KW-0238">DNA-binding</keyword>
<evidence type="ECO:0000256" key="6">
    <source>
        <dbReference type="ARBA" id="ARBA00022840"/>
    </source>
</evidence>
<dbReference type="GO" id="GO:0003677">
    <property type="term" value="F:DNA binding"/>
    <property type="evidence" value="ECO:0007669"/>
    <property type="project" value="UniProtKB-KW"/>
</dbReference>
<accession>A0A914CCP4</accession>
<dbReference type="InterPro" id="IPR027417">
    <property type="entry name" value="P-loop_NTPase"/>
</dbReference>
<keyword evidence="5" id="KW-0347">Helicase</keyword>
<protein>
    <submittedName>
        <fullName evidence="11">Helicase C-terminal domain-containing protein</fullName>
    </submittedName>
</protein>
<evidence type="ECO:0000256" key="3">
    <source>
        <dbReference type="ARBA" id="ARBA00022741"/>
    </source>
</evidence>
<dbReference type="PANTHER" id="PTHR45797">
    <property type="entry name" value="RAD54-LIKE"/>
    <property type="match status" value="1"/>
</dbReference>
<feature type="domain" description="Helicase C-terminal" evidence="9">
    <location>
        <begin position="188"/>
        <end position="361"/>
    </location>
</feature>
<dbReference type="Proteomes" id="UP000887540">
    <property type="component" value="Unplaced"/>
</dbReference>
<evidence type="ECO:0000313" key="11">
    <source>
        <dbReference type="WBParaSite" id="ACRNAN_Path_769.g2914.t1"/>
    </source>
</evidence>
<keyword evidence="8" id="KW-0539">Nucleus</keyword>
<dbReference type="Gene3D" id="3.40.50.300">
    <property type="entry name" value="P-loop containing nucleotide triphosphate hydrolases"/>
    <property type="match status" value="1"/>
</dbReference>
<evidence type="ECO:0000259" key="9">
    <source>
        <dbReference type="PROSITE" id="PS51194"/>
    </source>
</evidence>
<evidence type="ECO:0000256" key="8">
    <source>
        <dbReference type="ARBA" id="ARBA00023242"/>
    </source>
</evidence>
<organism evidence="10 11">
    <name type="scientific">Acrobeloides nanus</name>
    <dbReference type="NCBI Taxonomy" id="290746"/>
    <lineage>
        <taxon>Eukaryota</taxon>
        <taxon>Metazoa</taxon>
        <taxon>Ecdysozoa</taxon>
        <taxon>Nematoda</taxon>
        <taxon>Chromadorea</taxon>
        <taxon>Rhabditida</taxon>
        <taxon>Tylenchina</taxon>
        <taxon>Cephalobomorpha</taxon>
        <taxon>Cephaloboidea</taxon>
        <taxon>Cephalobidae</taxon>
        <taxon>Acrobeloides</taxon>
    </lineage>
</organism>
<comment type="subcellular location">
    <subcellularLocation>
        <location evidence="1">Nucleus</location>
    </subcellularLocation>
</comment>
<dbReference type="GO" id="GO:0005524">
    <property type="term" value="F:ATP binding"/>
    <property type="evidence" value="ECO:0007669"/>
    <property type="project" value="UniProtKB-KW"/>
</dbReference>
<dbReference type="AlphaFoldDB" id="A0A914CCP4"/>
<comment type="similarity">
    <text evidence="2">Belongs to the SNF2/RAD54 helicase family.</text>
</comment>
<proteinExistence type="inferred from homology"/>
<dbReference type="InterPro" id="IPR038718">
    <property type="entry name" value="SNF2-like_sf"/>
</dbReference>
<evidence type="ECO:0000256" key="1">
    <source>
        <dbReference type="ARBA" id="ARBA00004123"/>
    </source>
</evidence>
<dbReference type="InterPro" id="IPR001650">
    <property type="entry name" value="Helicase_C-like"/>
</dbReference>
<dbReference type="InterPro" id="IPR044574">
    <property type="entry name" value="ARIP4-like"/>
</dbReference>
<dbReference type="SUPFAM" id="SSF52540">
    <property type="entry name" value="P-loop containing nucleoside triphosphate hydrolases"/>
    <property type="match status" value="1"/>
</dbReference>
<dbReference type="CDD" id="cd18793">
    <property type="entry name" value="SF2_C_SNF"/>
    <property type="match status" value="1"/>
</dbReference>
<dbReference type="WBParaSite" id="ACRNAN_Path_769.g2914.t1">
    <property type="protein sequence ID" value="ACRNAN_Path_769.g2914.t1"/>
    <property type="gene ID" value="ACRNAN_Path_769.g2914"/>
</dbReference>
<dbReference type="PANTHER" id="PTHR45797:SF1">
    <property type="entry name" value="HELICASE ARIP4"/>
    <property type="match status" value="1"/>
</dbReference>
<dbReference type="GO" id="GO:0005634">
    <property type="term" value="C:nucleus"/>
    <property type="evidence" value="ECO:0007669"/>
    <property type="project" value="UniProtKB-SubCell"/>
</dbReference>
<sequence length="401" mass="47485">MGYEMFRQFYEHNESYDALIDPGPDLVVCDEGHRIKNENKKIYQALKRSERILNKILPEKKERIIFVHKSLIQRELYKAFDHFMKKDMESAKENTKSNKNYLKELKLCHKILDHPDFLYEDMEKNVSQNKPLDEVTLSSNFAESNHKSFAEHDEDQNDDKNYIEYFMKYQWTGYAKEMLVNSYKMLLSLALIDETVRNGDKILLFCQHTRTIDKIESFLKTRRFTTKDDNVSFWKKDRNYFRIDGKTSNREYFIDKFQTDPNVFLFLISTQAGSVGINLTAANRAILFDVSLNPCDDAQAVCRVYRLGQEKPTFIYRLVGYNSMEIGILKRNLNKQILFQKVIEKENMDANNAIQILDNLSHYQEENDNHNGHIEKISRDDDKVLAEVMKKNLEWFAMVNF</sequence>